<evidence type="ECO:0000259" key="3">
    <source>
        <dbReference type="PROSITE" id="PS51778"/>
    </source>
</evidence>
<dbReference type="GO" id="GO:0032934">
    <property type="term" value="F:sterol binding"/>
    <property type="evidence" value="ECO:0007669"/>
    <property type="project" value="TreeGrafter"/>
</dbReference>
<comment type="subcellular location">
    <subcellularLocation>
        <location evidence="1">Membrane</location>
    </subcellularLocation>
</comment>
<dbReference type="GO" id="GO:0140268">
    <property type="term" value="C:endoplasmic reticulum-plasma membrane contact site"/>
    <property type="evidence" value="ECO:0007669"/>
    <property type="project" value="TreeGrafter"/>
</dbReference>
<evidence type="ECO:0000256" key="1">
    <source>
        <dbReference type="ARBA" id="ARBA00004370"/>
    </source>
</evidence>
<sequence>MSESMVSSKNSGTNMSDSAIGCSDLDLARNSSAYSLDSEHSGALNESSDEASNISEGDFSIVGDEMKMNTDVKVSCPCRSHVGRVLLDEIFRLSPEQLFEILFSEVPWYRQFASIVKETGYMASPWITNQTVPTSSTRTATYTMALNHAMAPKCTIVTEKQECTEFERLSEGFVVMKESQNAGIPYAESFLIQCTYCITRVSPRHSRLLIHGGIIYKKNIWGIVRGLCSYSHPGG</sequence>
<dbReference type="PANTHER" id="PTHR23319:SF4">
    <property type="entry name" value="GRAM DOMAIN CONTAINING 1B, ISOFORM E"/>
    <property type="match status" value="1"/>
</dbReference>
<keyword evidence="4" id="KW-1185">Reference proteome</keyword>
<dbReference type="AlphaFoldDB" id="A0A9J2P244"/>
<reference evidence="5" key="1">
    <citation type="submission" date="2023-03" db="UniProtKB">
        <authorList>
            <consortium name="WormBaseParasite"/>
        </authorList>
    </citation>
    <scope>IDENTIFICATION</scope>
</reference>
<dbReference type="InterPro" id="IPR031968">
    <property type="entry name" value="VASt"/>
</dbReference>
<evidence type="ECO:0000256" key="2">
    <source>
        <dbReference type="ARBA" id="ARBA00023136"/>
    </source>
</evidence>
<name>A0A9J2P244_ASCLU</name>
<dbReference type="GO" id="GO:0120015">
    <property type="term" value="F:sterol transfer activity"/>
    <property type="evidence" value="ECO:0007669"/>
    <property type="project" value="TreeGrafter"/>
</dbReference>
<dbReference type="WBParaSite" id="ALUE_0000362401-mRNA-1">
    <property type="protein sequence ID" value="ALUE_0000362401-mRNA-1"/>
    <property type="gene ID" value="ALUE_0000362401"/>
</dbReference>
<keyword evidence="2" id="KW-0472">Membrane</keyword>
<protein>
    <submittedName>
        <fullName evidence="5">VASt domain-containing protein</fullName>
    </submittedName>
</protein>
<feature type="domain" description="VASt" evidence="3">
    <location>
        <begin position="82"/>
        <end position="235"/>
    </location>
</feature>
<dbReference type="GO" id="GO:0032366">
    <property type="term" value="P:intracellular sterol transport"/>
    <property type="evidence" value="ECO:0007669"/>
    <property type="project" value="TreeGrafter"/>
</dbReference>
<dbReference type="Pfam" id="PF16016">
    <property type="entry name" value="VASt"/>
    <property type="match status" value="1"/>
</dbReference>
<dbReference type="Proteomes" id="UP000036681">
    <property type="component" value="Unplaced"/>
</dbReference>
<dbReference type="PROSITE" id="PS51778">
    <property type="entry name" value="VAST"/>
    <property type="match status" value="1"/>
</dbReference>
<evidence type="ECO:0000313" key="4">
    <source>
        <dbReference type="Proteomes" id="UP000036681"/>
    </source>
</evidence>
<organism evidence="4 5">
    <name type="scientific">Ascaris lumbricoides</name>
    <name type="common">Giant roundworm</name>
    <dbReference type="NCBI Taxonomy" id="6252"/>
    <lineage>
        <taxon>Eukaryota</taxon>
        <taxon>Metazoa</taxon>
        <taxon>Ecdysozoa</taxon>
        <taxon>Nematoda</taxon>
        <taxon>Chromadorea</taxon>
        <taxon>Rhabditida</taxon>
        <taxon>Spirurina</taxon>
        <taxon>Ascaridomorpha</taxon>
        <taxon>Ascaridoidea</taxon>
        <taxon>Ascarididae</taxon>
        <taxon>Ascaris</taxon>
    </lineage>
</organism>
<dbReference type="GO" id="GO:0005789">
    <property type="term" value="C:endoplasmic reticulum membrane"/>
    <property type="evidence" value="ECO:0007669"/>
    <property type="project" value="TreeGrafter"/>
</dbReference>
<accession>A0A9J2P244</accession>
<proteinExistence type="predicted"/>
<dbReference type="PANTHER" id="PTHR23319">
    <property type="entry name" value="GRAM DOMAIN CONTAINING 1B, ISOFORM E"/>
    <property type="match status" value="1"/>
</dbReference>
<evidence type="ECO:0000313" key="5">
    <source>
        <dbReference type="WBParaSite" id="ALUE_0000362401-mRNA-1"/>
    </source>
</evidence>
<dbReference type="GO" id="GO:0005886">
    <property type="term" value="C:plasma membrane"/>
    <property type="evidence" value="ECO:0007669"/>
    <property type="project" value="TreeGrafter"/>
</dbReference>
<dbReference type="InterPro" id="IPR051482">
    <property type="entry name" value="Cholesterol_transport"/>
</dbReference>